<feature type="non-terminal residue" evidence="1">
    <location>
        <position position="1"/>
    </location>
</feature>
<dbReference type="AlphaFoldDB" id="A0A6A4HI11"/>
<reference evidence="1" key="1">
    <citation type="journal article" date="2019" name="Environ. Microbiol.">
        <title>Fungal ecological strategies reflected in gene transcription - a case study of two litter decomposers.</title>
        <authorList>
            <person name="Barbi F."/>
            <person name="Kohler A."/>
            <person name="Barry K."/>
            <person name="Baskaran P."/>
            <person name="Daum C."/>
            <person name="Fauchery L."/>
            <person name="Ihrmark K."/>
            <person name="Kuo A."/>
            <person name="LaButti K."/>
            <person name="Lipzen A."/>
            <person name="Morin E."/>
            <person name="Grigoriev I.V."/>
            <person name="Henrissat B."/>
            <person name="Lindahl B."/>
            <person name="Martin F."/>
        </authorList>
    </citation>
    <scope>NUCLEOTIDE SEQUENCE</scope>
    <source>
        <strain evidence="1">JB14</strain>
    </source>
</reference>
<proteinExistence type="predicted"/>
<gene>
    <name evidence="1" type="ORF">BT96DRAFT_763845</name>
</gene>
<protein>
    <submittedName>
        <fullName evidence="1">Uncharacterized protein</fullName>
    </submittedName>
</protein>
<feature type="non-terminal residue" evidence="1">
    <location>
        <position position="89"/>
    </location>
</feature>
<name>A0A6A4HI11_9AGAR</name>
<accession>A0A6A4HI11</accession>
<keyword evidence="2" id="KW-1185">Reference proteome</keyword>
<organism evidence="1 2">
    <name type="scientific">Gymnopus androsaceus JB14</name>
    <dbReference type="NCBI Taxonomy" id="1447944"/>
    <lineage>
        <taxon>Eukaryota</taxon>
        <taxon>Fungi</taxon>
        <taxon>Dikarya</taxon>
        <taxon>Basidiomycota</taxon>
        <taxon>Agaricomycotina</taxon>
        <taxon>Agaricomycetes</taxon>
        <taxon>Agaricomycetidae</taxon>
        <taxon>Agaricales</taxon>
        <taxon>Marasmiineae</taxon>
        <taxon>Omphalotaceae</taxon>
        <taxon>Gymnopus</taxon>
    </lineage>
</organism>
<sequence length="89" mass="10457">EGFIEVLDEMSDAERDEWNEAVQPLHSALVKCRRISFKIINSPTLLLPRWRETVAGTDFKDRVLPRDVSTRWNLTFDMLSAFIEMKQFV</sequence>
<evidence type="ECO:0000313" key="1">
    <source>
        <dbReference type="EMBL" id="KAE9398169.1"/>
    </source>
</evidence>
<dbReference type="OrthoDB" id="3252425at2759"/>
<dbReference type="Proteomes" id="UP000799118">
    <property type="component" value="Unassembled WGS sequence"/>
</dbReference>
<dbReference type="EMBL" id="ML769487">
    <property type="protein sequence ID" value="KAE9398169.1"/>
    <property type="molecule type" value="Genomic_DNA"/>
</dbReference>
<evidence type="ECO:0000313" key="2">
    <source>
        <dbReference type="Proteomes" id="UP000799118"/>
    </source>
</evidence>